<reference evidence="2" key="1">
    <citation type="journal article" date="2015" name="Nature">
        <title>Complex archaea that bridge the gap between prokaryotes and eukaryotes.</title>
        <authorList>
            <person name="Spang A."/>
            <person name="Saw J.H."/>
            <person name="Jorgensen S.L."/>
            <person name="Zaremba-Niedzwiedzka K."/>
            <person name="Martijn J."/>
            <person name="Lind A.E."/>
            <person name="van Eijk R."/>
            <person name="Schleper C."/>
            <person name="Guy L."/>
            <person name="Ettema T.J."/>
        </authorList>
    </citation>
    <scope>NUCLEOTIDE SEQUENCE</scope>
</reference>
<organism evidence="2">
    <name type="scientific">marine sediment metagenome</name>
    <dbReference type="NCBI Taxonomy" id="412755"/>
    <lineage>
        <taxon>unclassified sequences</taxon>
        <taxon>metagenomes</taxon>
        <taxon>ecological metagenomes</taxon>
    </lineage>
</organism>
<dbReference type="Pfam" id="PF05838">
    <property type="entry name" value="Glyco_hydro_108"/>
    <property type="match status" value="1"/>
</dbReference>
<gene>
    <name evidence="2" type="ORF">LCGC14_1114260</name>
</gene>
<protein>
    <recommendedName>
        <fullName evidence="1">TtsA-like Glycoside hydrolase family 108 domain-containing protein</fullName>
    </recommendedName>
</protein>
<dbReference type="InterPro" id="IPR023346">
    <property type="entry name" value="Lysozyme-like_dom_sf"/>
</dbReference>
<dbReference type="SUPFAM" id="SSF53955">
    <property type="entry name" value="Lysozyme-like"/>
    <property type="match status" value="1"/>
</dbReference>
<dbReference type="EMBL" id="LAZR01005107">
    <property type="protein sequence ID" value="KKN02788.1"/>
    <property type="molecule type" value="Genomic_DNA"/>
</dbReference>
<feature type="domain" description="TtsA-like Glycoside hydrolase family 108" evidence="1">
    <location>
        <begin position="25"/>
        <end position="108"/>
    </location>
</feature>
<dbReference type="AlphaFoldDB" id="A0A0F9QBX8"/>
<dbReference type="Gene3D" id="1.20.141.10">
    <property type="entry name" value="Chitosanase, subunit A, domain 1"/>
    <property type="match status" value="1"/>
</dbReference>
<dbReference type="InterPro" id="IPR008565">
    <property type="entry name" value="TtsA-like_GH18_dom"/>
</dbReference>
<proteinExistence type="predicted"/>
<sequence length="180" mass="21261">MRNLTTYLNNRNDYPHEFAAFKEMFQHTLKWEGGSKLHKVKGDSGGWTKFGIAYNKNKHLFDSLDDFFDTTYDEAVLIAFSKYYLTIKTYMLPLEAQLMYFDMAFNLGTHRAIKYLQRCISVTADGIIGNVTMSKMHLVTEQCLYEQRNAWYNYLTRTKSWAKKFFKGWLNRSKAIYEVS</sequence>
<comment type="caution">
    <text evidence="2">The sequence shown here is derived from an EMBL/GenBank/DDBJ whole genome shotgun (WGS) entry which is preliminary data.</text>
</comment>
<evidence type="ECO:0000313" key="2">
    <source>
        <dbReference type="EMBL" id="KKN02788.1"/>
    </source>
</evidence>
<evidence type="ECO:0000259" key="1">
    <source>
        <dbReference type="Pfam" id="PF05838"/>
    </source>
</evidence>
<name>A0A0F9QBX8_9ZZZZ</name>
<accession>A0A0F9QBX8</accession>